<comment type="subcellular location">
    <subcellularLocation>
        <location evidence="1">Membrane</location>
        <topology evidence="1">Multi-pass membrane protein</topology>
    </subcellularLocation>
</comment>
<protein>
    <recommendedName>
        <fullName evidence="7">G-protein coupled receptors family 1 profile domain-containing protein</fullName>
    </recommendedName>
</protein>
<dbReference type="Proteomes" id="UP000494206">
    <property type="component" value="Unassembled WGS sequence"/>
</dbReference>
<dbReference type="InterPro" id="IPR050920">
    <property type="entry name" value="Nematode_rcpt-like_delta"/>
</dbReference>
<feature type="domain" description="G-protein coupled receptors family 1 profile" evidence="7">
    <location>
        <begin position="25"/>
        <end position="288"/>
    </location>
</feature>
<proteinExistence type="inferred from homology"/>
<name>A0A8S1EBL7_9PELO</name>
<evidence type="ECO:0000313" key="8">
    <source>
        <dbReference type="EMBL" id="CAB3397903.1"/>
    </source>
</evidence>
<feature type="transmembrane region" description="Helical" evidence="6">
    <location>
        <begin position="100"/>
        <end position="118"/>
    </location>
</feature>
<keyword evidence="4 6" id="KW-1133">Transmembrane helix</keyword>
<evidence type="ECO:0000256" key="5">
    <source>
        <dbReference type="ARBA" id="ARBA00023136"/>
    </source>
</evidence>
<dbReference type="GO" id="GO:0016020">
    <property type="term" value="C:membrane"/>
    <property type="evidence" value="ECO:0007669"/>
    <property type="project" value="UniProtKB-SubCell"/>
</dbReference>
<dbReference type="InterPro" id="IPR017452">
    <property type="entry name" value="GPCR_Rhodpsn_7TM"/>
</dbReference>
<accession>A0A8S1EBL7</accession>
<evidence type="ECO:0000256" key="1">
    <source>
        <dbReference type="ARBA" id="ARBA00004141"/>
    </source>
</evidence>
<evidence type="ECO:0000256" key="2">
    <source>
        <dbReference type="ARBA" id="ARBA00009166"/>
    </source>
</evidence>
<organism evidence="8 9">
    <name type="scientific">Caenorhabditis bovis</name>
    <dbReference type="NCBI Taxonomy" id="2654633"/>
    <lineage>
        <taxon>Eukaryota</taxon>
        <taxon>Metazoa</taxon>
        <taxon>Ecdysozoa</taxon>
        <taxon>Nematoda</taxon>
        <taxon>Chromadorea</taxon>
        <taxon>Rhabditida</taxon>
        <taxon>Rhabditina</taxon>
        <taxon>Rhabditomorpha</taxon>
        <taxon>Rhabditoidea</taxon>
        <taxon>Rhabditidae</taxon>
        <taxon>Peloderinae</taxon>
        <taxon>Caenorhabditis</taxon>
    </lineage>
</organism>
<keyword evidence="3 6" id="KW-0812">Transmembrane</keyword>
<evidence type="ECO:0000259" key="7">
    <source>
        <dbReference type="PROSITE" id="PS50262"/>
    </source>
</evidence>
<feature type="transmembrane region" description="Helical" evidence="6">
    <location>
        <begin position="130"/>
        <end position="151"/>
    </location>
</feature>
<feature type="transmembrane region" description="Helical" evidence="6">
    <location>
        <begin position="12"/>
        <end position="33"/>
    </location>
</feature>
<dbReference type="InterPro" id="IPR019421">
    <property type="entry name" value="7TM_GPCR_serpentine_rcpt_Srd"/>
</dbReference>
<keyword evidence="5 6" id="KW-0472">Membrane</keyword>
<dbReference type="PANTHER" id="PTHR22945:SF30">
    <property type="entry name" value="G-PROTEIN COUPLED RECEPTORS FAMILY 1 PROFILE DOMAIN-CONTAINING PROTEIN"/>
    <property type="match status" value="1"/>
</dbReference>
<feature type="transmembrane region" description="Helical" evidence="6">
    <location>
        <begin position="189"/>
        <end position="208"/>
    </location>
</feature>
<comment type="similarity">
    <text evidence="2">Belongs to the nematode receptor-like protein srd family.</text>
</comment>
<feature type="transmembrane region" description="Helical" evidence="6">
    <location>
        <begin position="236"/>
        <end position="259"/>
    </location>
</feature>
<dbReference type="PANTHER" id="PTHR22945">
    <property type="entry name" value="SERPENTINE RECEPTOR, CLASS D DELTA"/>
    <property type="match status" value="1"/>
</dbReference>
<dbReference type="Pfam" id="PF10317">
    <property type="entry name" value="7TM_GPCR_Srd"/>
    <property type="match status" value="1"/>
</dbReference>
<dbReference type="PROSITE" id="PS50262">
    <property type="entry name" value="G_PROTEIN_RECEP_F1_2"/>
    <property type="match status" value="1"/>
</dbReference>
<gene>
    <name evidence="8" type="ORF">CBOVIS_LOCUS1247</name>
</gene>
<feature type="transmembrane region" description="Helical" evidence="6">
    <location>
        <begin position="45"/>
        <end position="63"/>
    </location>
</feature>
<evidence type="ECO:0000256" key="4">
    <source>
        <dbReference type="ARBA" id="ARBA00022989"/>
    </source>
</evidence>
<dbReference type="OrthoDB" id="5865968at2759"/>
<sequence length="337" mass="39119">MQDYQIQKLTAIFYPVYTGLVIILQTTLLFLIFKNQAKLLVNLRLYLVHICTTQLITLISGFLTQCRMVPNVTTVAFICNGMCTNIGRKSCFIVHLLRDASSTANLFALVHVFYYRYTILSHKSINRFQLYRNMIIIHLPAVFCAICQFINPSNQDIILEETRKFHPDYMIDENSIFGFSELNSWSVKMMTIIFPCVLVLNPIAAFIYRRKICTLLKEYEEYSASRVQNAKSMIKGLMVQTLLPPICFIPLFAEFFLFSKYPSANLALLEYLNSFLVILPTMLDPILSIYFVIPFRRKFIKYVISIRQCKRMSLSSDDASRIKQITGNKKSNVFHEM</sequence>
<dbReference type="SUPFAM" id="SSF81321">
    <property type="entry name" value="Family A G protein-coupled receptor-like"/>
    <property type="match status" value="1"/>
</dbReference>
<evidence type="ECO:0000313" key="9">
    <source>
        <dbReference type="Proteomes" id="UP000494206"/>
    </source>
</evidence>
<dbReference type="AlphaFoldDB" id="A0A8S1EBL7"/>
<evidence type="ECO:0000256" key="3">
    <source>
        <dbReference type="ARBA" id="ARBA00022692"/>
    </source>
</evidence>
<dbReference type="Gene3D" id="1.20.1070.10">
    <property type="entry name" value="Rhodopsin 7-helix transmembrane proteins"/>
    <property type="match status" value="1"/>
</dbReference>
<reference evidence="8 9" key="1">
    <citation type="submission" date="2020-04" db="EMBL/GenBank/DDBJ databases">
        <authorList>
            <person name="Laetsch R D."/>
            <person name="Stevens L."/>
            <person name="Kumar S."/>
            <person name="Blaxter L. M."/>
        </authorList>
    </citation>
    <scope>NUCLEOTIDE SEQUENCE [LARGE SCALE GENOMIC DNA]</scope>
</reference>
<feature type="transmembrane region" description="Helical" evidence="6">
    <location>
        <begin position="271"/>
        <end position="293"/>
    </location>
</feature>
<evidence type="ECO:0000256" key="6">
    <source>
        <dbReference type="SAM" id="Phobius"/>
    </source>
</evidence>
<dbReference type="EMBL" id="CADEPM010000001">
    <property type="protein sequence ID" value="CAB3397903.1"/>
    <property type="molecule type" value="Genomic_DNA"/>
</dbReference>
<comment type="caution">
    <text evidence="8">The sequence shown here is derived from an EMBL/GenBank/DDBJ whole genome shotgun (WGS) entry which is preliminary data.</text>
</comment>
<keyword evidence="9" id="KW-1185">Reference proteome</keyword>